<reference evidence="2 3" key="2">
    <citation type="journal article" date="2016" name="Int. J. Syst. Evol. Microbiol.">
        <title>Flavisolibacter tropicus sp. nov., isolated from tropical soil.</title>
        <authorList>
            <person name="Lee J.J."/>
            <person name="Kang M.S."/>
            <person name="Kim G.S."/>
            <person name="Lee C.S."/>
            <person name="Lim S."/>
            <person name="Lee J."/>
            <person name="Roh S.H."/>
            <person name="Kang H."/>
            <person name="Ha J.M."/>
            <person name="Bae S."/>
            <person name="Jung H.Y."/>
            <person name="Kim M.K."/>
        </authorList>
    </citation>
    <scope>NUCLEOTIDE SEQUENCE [LARGE SCALE GENOMIC DNA]</scope>
    <source>
        <strain evidence="2 3">LCS9</strain>
    </source>
</reference>
<evidence type="ECO:0000256" key="1">
    <source>
        <dbReference type="SAM" id="MobiDB-lite"/>
    </source>
</evidence>
<organism evidence="2 3">
    <name type="scientific">Flavisolibacter tropicus</name>
    <dbReference type="NCBI Taxonomy" id="1492898"/>
    <lineage>
        <taxon>Bacteria</taxon>
        <taxon>Pseudomonadati</taxon>
        <taxon>Bacteroidota</taxon>
        <taxon>Chitinophagia</taxon>
        <taxon>Chitinophagales</taxon>
        <taxon>Chitinophagaceae</taxon>
        <taxon>Flavisolibacter</taxon>
    </lineage>
</organism>
<dbReference type="EMBL" id="CP011390">
    <property type="protein sequence ID" value="ANE49714.1"/>
    <property type="molecule type" value="Genomic_DNA"/>
</dbReference>
<dbReference type="KEGG" id="fla:SY85_03585"/>
<feature type="compositionally biased region" description="Polar residues" evidence="1">
    <location>
        <begin position="133"/>
        <end position="145"/>
    </location>
</feature>
<reference evidence="3" key="1">
    <citation type="submission" date="2015-01" db="EMBL/GenBank/DDBJ databases">
        <title>Flavisolibacter sp./LCS9/ whole genome sequencing.</title>
        <authorList>
            <person name="Kim M.K."/>
            <person name="Srinivasan S."/>
            <person name="Lee J.-J."/>
        </authorList>
    </citation>
    <scope>NUCLEOTIDE SEQUENCE [LARGE SCALE GENOMIC DNA]</scope>
    <source>
        <strain evidence="3">LCS9</strain>
    </source>
</reference>
<name>A0A172TS58_9BACT</name>
<dbReference type="RefSeq" id="WP_066401848.1">
    <property type="nucleotide sequence ID" value="NZ_CP011390.1"/>
</dbReference>
<dbReference type="AlphaFoldDB" id="A0A172TS58"/>
<accession>A0A172TS58</accession>
<sequence>MARQAGPLFFTGTIDDITFYKMEGQYLARKKSSLNRRQFRTDPRFARSRKSATAFGEASQLASDIYWQLPKEQRGKGVVNGITSQVGQLLKEGKSMEKIKELMLIHCQVLKPKPVVTSATTTTLSNTSKPVRTSPTQQTKSSIRVRSTKVKQARYLSNWKIKPNGHLQIPMSGISIGQFNPTLAEELITKRE</sequence>
<dbReference type="Proteomes" id="UP000077177">
    <property type="component" value="Chromosome"/>
</dbReference>
<proteinExistence type="predicted"/>
<keyword evidence="3" id="KW-1185">Reference proteome</keyword>
<evidence type="ECO:0000313" key="3">
    <source>
        <dbReference type="Proteomes" id="UP000077177"/>
    </source>
</evidence>
<feature type="compositionally biased region" description="Low complexity" evidence="1">
    <location>
        <begin position="120"/>
        <end position="131"/>
    </location>
</feature>
<evidence type="ECO:0000313" key="2">
    <source>
        <dbReference type="EMBL" id="ANE49714.1"/>
    </source>
</evidence>
<protein>
    <submittedName>
        <fullName evidence="2">Uncharacterized protein</fullName>
    </submittedName>
</protein>
<gene>
    <name evidence="2" type="ORF">SY85_03585</name>
</gene>
<dbReference type="STRING" id="1492898.SY85_03585"/>
<feature type="region of interest" description="Disordered" evidence="1">
    <location>
        <begin position="120"/>
        <end position="145"/>
    </location>
</feature>
<dbReference type="OrthoDB" id="672632at2"/>